<name>A0ABY9IG32_9ACTN</name>
<protein>
    <submittedName>
        <fullName evidence="1">Uncharacterized protein</fullName>
    </submittedName>
</protein>
<accession>A0ABY9IG32</accession>
<organism evidence="1 2">
    <name type="scientific">Streptomyces poriferorum</name>
    <dbReference type="NCBI Taxonomy" id="2798799"/>
    <lineage>
        <taxon>Bacteria</taxon>
        <taxon>Bacillati</taxon>
        <taxon>Actinomycetota</taxon>
        <taxon>Actinomycetes</taxon>
        <taxon>Kitasatosporales</taxon>
        <taxon>Streptomycetaceae</taxon>
        <taxon>Streptomyces</taxon>
    </lineage>
</organism>
<evidence type="ECO:0000313" key="2">
    <source>
        <dbReference type="Proteomes" id="UP001235744"/>
    </source>
</evidence>
<proteinExistence type="predicted"/>
<sequence length="85" mass="9183">MFLQLHGKPGGTLDECRRLLRHEKNHRLPLAGAANGSEICIKDASGDLALFVITTKSTAVPEVGFLLGDMTVWRDAARTVGRPSP</sequence>
<keyword evidence="2" id="KW-1185">Reference proteome</keyword>
<dbReference type="Proteomes" id="UP001235744">
    <property type="component" value="Chromosome"/>
</dbReference>
<reference evidence="1 2" key="1">
    <citation type="submission" date="2023-03" db="EMBL/GenBank/DDBJ databases">
        <title>Isolation and description of six Streptomyces strains from soil environments, able to metabolize different microbial glucans.</title>
        <authorList>
            <person name="Widen T."/>
            <person name="Larsbrink J."/>
        </authorList>
    </citation>
    <scope>NUCLEOTIDE SEQUENCE [LARGE SCALE GENOMIC DNA]</scope>
    <source>
        <strain evidence="1 2">Alt2</strain>
    </source>
</reference>
<dbReference type="EMBL" id="CP120988">
    <property type="protein sequence ID" value="WLQ54040.1"/>
    <property type="molecule type" value="Genomic_DNA"/>
</dbReference>
<evidence type="ECO:0000313" key="1">
    <source>
        <dbReference type="EMBL" id="WLQ54040.1"/>
    </source>
</evidence>
<dbReference type="RefSeq" id="WP_306072594.1">
    <property type="nucleotide sequence ID" value="NZ_CP120988.1"/>
</dbReference>
<gene>
    <name evidence="1" type="ORF">P8A19_00570</name>
</gene>